<name>A2FZE0_TRIV3</name>
<protein>
    <submittedName>
        <fullName evidence="1">Uncharacterized protein</fullName>
    </submittedName>
</protein>
<dbReference type="VEuPathDB" id="TrichDB:TVAGG3_0724050"/>
<evidence type="ECO:0000313" key="1">
    <source>
        <dbReference type="EMBL" id="EAX89732.1"/>
    </source>
</evidence>
<dbReference type="EMBL" id="DS114172">
    <property type="protein sequence ID" value="EAX89732.1"/>
    <property type="molecule type" value="Genomic_DNA"/>
</dbReference>
<reference evidence="1" key="2">
    <citation type="journal article" date="2007" name="Science">
        <title>Draft genome sequence of the sexually transmitted pathogen Trichomonas vaginalis.</title>
        <authorList>
            <person name="Carlton J.M."/>
            <person name="Hirt R.P."/>
            <person name="Silva J.C."/>
            <person name="Delcher A.L."/>
            <person name="Schatz M."/>
            <person name="Zhao Q."/>
            <person name="Wortman J.R."/>
            <person name="Bidwell S.L."/>
            <person name="Alsmark U.C.M."/>
            <person name="Besteiro S."/>
            <person name="Sicheritz-Ponten T."/>
            <person name="Noel C.J."/>
            <person name="Dacks J.B."/>
            <person name="Foster P.G."/>
            <person name="Simillion C."/>
            <person name="Van de Peer Y."/>
            <person name="Miranda-Saavedra D."/>
            <person name="Barton G.J."/>
            <person name="Westrop G.D."/>
            <person name="Mueller S."/>
            <person name="Dessi D."/>
            <person name="Fiori P.L."/>
            <person name="Ren Q."/>
            <person name="Paulsen I."/>
            <person name="Zhang H."/>
            <person name="Bastida-Corcuera F.D."/>
            <person name="Simoes-Barbosa A."/>
            <person name="Brown M.T."/>
            <person name="Hayes R.D."/>
            <person name="Mukherjee M."/>
            <person name="Okumura C.Y."/>
            <person name="Schneider R."/>
            <person name="Smith A.J."/>
            <person name="Vanacova S."/>
            <person name="Villalvazo M."/>
            <person name="Haas B.J."/>
            <person name="Pertea M."/>
            <person name="Feldblyum T.V."/>
            <person name="Utterback T.R."/>
            <person name="Shu C.L."/>
            <person name="Osoegawa K."/>
            <person name="de Jong P.J."/>
            <person name="Hrdy I."/>
            <person name="Horvathova L."/>
            <person name="Zubacova Z."/>
            <person name="Dolezal P."/>
            <person name="Malik S.B."/>
            <person name="Logsdon J.M. Jr."/>
            <person name="Henze K."/>
            <person name="Gupta A."/>
            <person name="Wang C.C."/>
            <person name="Dunne R.L."/>
            <person name="Upcroft J.A."/>
            <person name="Upcroft P."/>
            <person name="White O."/>
            <person name="Salzberg S.L."/>
            <person name="Tang P."/>
            <person name="Chiu C.-H."/>
            <person name="Lee Y.-S."/>
            <person name="Embley T.M."/>
            <person name="Coombs G.H."/>
            <person name="Mottram J.C."/>
            <person name="Tachezy J."/>
            <person name="Fraser-Liggett C.M."/>
            <person name="Johnson P.J."/>
        </authorList>
    </citation>
    <scope>NUCLEOTIDE SEQUENCE [LARGE SCALE GENOMIC DNA]</scope>
    <source>
        <strain evidence="1">G3</strain>
    </source>
</reference>
<evidence type="ECO:0000313" key="2">
    <source>
        <dbReference type="Proteomes" id="UP000001542"/>
    </source>
</evidence>
<dbReference type="KEGG" id="tva:4747405"/>
<dbReference type="RefSeq" id="XP_001302662.1">
    <property type="nucleotide sequence ID" value="XM_001302661.1"/>
</dbReference>
<keyword evidence="2" id="KW-1185">Reference proteome</keyword>
<organism evidence="1 2">
    <name type="scientific">Trichomonas vaginalis (strain ATCC PRA-98 / G3)</name>
    <dbReference type="NCBI Taxonomy" id="412133"/>
    <lineage>
        <taxon>Eukaryota</taxon>
        <taxon>Metamonada</taxon>
        <taxon>Parabasalia</taxon>
        <taxon>Trichomonadida</taxon>
        <taxon>Trichomonadidae</taxon>
        <taxon>Trichomonas</taxon>
    </lineage>
</organism>
<proteinExistence type="predicted"/>
<dbReference type="InParanoid" id="A2FZE0"/>
<dbReference type="Proteomes" id="UP000001542">
    <property type="component" value="Unassembled WGS sequence"/>
</dbReference>
<gene>
    <name evidence="1" type="ORF">TVAG_094970</name>
</gene>
<reference evidence="1" key="1">
    <citation type="submission" date="2006-10" db="EMBL/GenBank/DDBJ databases">
        <authorList>
            <person name="Amadeo P."/>
            <person name="Zhao Q."/>
            <person name="Wortman J."/>
            <person name="Fraser-Liggett C."/>
            <person name="Carlton J."/>
        </authorList>
    </citation>
    <scope>NUCLEOTIDE SEQUENCE</scope>
    <source>
        <strain evidence="1">G3</strain>
    </source>
</reference>
<accession>A2FZE0</accession>
<sequence length="79" mass="9157">MNPKERMTSAEILEYIESEQNSNSAISSANFKKAPIDPLPRLFARNNTPLHIKVRRINAKAFGNLNLRYRNRLFNNNNL</sequence>
<dbReference type="AlphaFoldDB" id="A2FZE0"/>
<dbReference type="VEuPathDB" id="TrichDB:TVAG_094970"/>
<dbReference type="SMR" id="A2FZE0"/>